<accession>X0Q9J7</accession>
<sequence>MGSDMNSRDEEVKIRVALVGCTGLLGDIIGKAVAAQPDIEVVAELQGGDEVPEMDADLLLWNNADESRLEQWLHAAGARCAPRVLTILGDGRNTSLWELAPHRVDLGALSVTTLVETIRGYLVTGGDLT</sequence>
<name>X0Q9J7_RHOWR</name>
<reference evidence="1 2" key="1">
    <citation type="submission" date="2014-02" db="EMBL/GenBank/DDBJ databases">
        <title>Whole genome shotgun sequence of Rhodococcus wratislaviensis NBRC 100605.</title>
        <authorList>
            <person name="Hosoyama A."/>
            <person name="Tsuchikane K."/>
            <person name="Yoshida I."/>
            <person name="Ohji S."/>
            <person name="Ichikawa N."/>
            <person name="Yamazoe A."/>
            <person name="Fujita N."/>
        </authorList>
    </citation>
    <scope>NUCLEOTIDE SEQUENCE [LARGE SCALE GENOMIC DNA]</scope>
    <source>
        <strain evidence="1 2">NBRC 100605</strain>
    </source>
</reference>
<evidence type="ECO:0000313" key="2">
    <source>
        <dbReference type="Proteomes" id="UP000019491"/>
    </source>
</evidence>
<comment type="caution">
    <text evidence="1">The sequence shown here is derived from an EMBL/GenBank/DDBJ whole genome shotgun (WGS) entry which is preliminary data.</text>
</comment>
<proteinExistence type="predicted"/>
<dbReference type="Proteomes" id="UP000019491">
    <property type="component" value="Unassembled WGS sequence"/>
</dbReference>
<dbReference type="AlphaFoldDB" id="X0Q9J7"/>
<gene>
    <name evidence="1" type="ORF">RW1_051_00210</name>
</gene>
<protein>
    <submittedName>
        <fullName evidence="1">Uncharacterized protein</fullName>
    </submittedName>
</protein>
<keyword evidence="2" id="KW-1185">Reference proteome</keyword>
<evidence type="ECO:0000313" key="1">
    <source>
        <dbReference type="EMBL" id="GAF48257.1"/>
    </source>
</evidence>
<organism evidence="1 2">
    <name type="scientific">Rhodococcus wratislaviensis NBRC 100605</name>
    <dbReference type="NCBI Taxonomy" id="1219028"/>
    <lineage>
        <taxon>Bacteria</taxon>
        <taxon>Bacillati</taxon>
        <taxon>Actinomycetota</taxon>
        <taxon>Actinomycetes</taxon>
        <taxon>Mycobacteriales</taxon>
        <taxon>Nocardiaceae</taxon>
        <taxon>Rhodococcus</taxon>
    </lineage>
</organism>
<dbReference type="EMBL" id="BAWF01000051">
    <property type="protein sequence ID" value="GAF48257.1"/>
    <property type="molecule type" value="Genomic_DNA"/>
</dbReference>